<reference evidence="6" key="1">
    <citation type="submission" date="2022-01" db="EMBL/GenBank/DDBJ databases">
        <title>Gillisia lutea sp. nov., isolated from marine plastic residues from the Malvarosa beach (Valencia, Spain).</title>
        <authorList>
            <person name="Vidal-Verdu A."/>
            <person name="Molina-Menor E."/>
            <person name="Satari L."/>
            <person name="Pascual J."/>
            <person name="Pereto J."/>
            <person name="Porcar M."/>
        </authorList>
    </citation>
    <scope>NUCLEOTIDE SEQUENCE</scope>
    <source>
        <strain evidence="6">M10.2A</strain>
    </source>
</reference>
<dbReference type="Pfam" id="PF04191">
    <property type="entry name" value="PEMT"/>
    <property type="match status" value="1"/>
</dbReference>
<sequence>MKLQNKDITYVGIQLMLFIGYFFEVHSLRFTLPSYLIWTCIAFLVLGLGLILAALVQINTRLSVFPSPKDNAILLTEGVFKIMRHPIYTGIIINLLAIALMMGSGFKLVISFLVLLLFHFKSNYEEEKLR</sequence>
<comment type="caution">
    <text evidence="6">The sequence shown here is derived from an EMBL/GenBank/DDBJ whole genome shotgun (WGS) entry which is preliminary data.</text>
</comment>
<keyword evidence="7" id="KW-1185">Reference proteome</keyword>
<feature type="transmembrane region" description="Helical" evidence="5">
    <location>
        <begin position="7"/>
        <end position="23"/>
    </location>
</feature>
<dbReference type="InterPro" id="IPR007318">
    <property type="entry name" value="Phopholipid_MeTrfase"/>
</dbReference>
<dbReference type="InterPro" id="IPR052527">
    <property type="entry name" value="Metal_cation-efflux_comp"/>
</dbReference>
<evidence type="ECO:0000256" key="3">
    <source>
        <dbReference type="ARBA" id="ARBA00022989"/>
    </source>
</evidence>
<feature type="transmembrane region" description="Helical" evidence="5">
    <location>
        <begin position="91"/>
        <end position="120"/>
    </location>
</feature>
<evidence type="ECO:0000256" key="4">
    <source>
        <dbReference type="ARBA" id="ARBA00023136"/>
    </source>
</evidence>
<evidence type="ECO:0000256" key="2">
    <source>
        <dbReference type="ARBA" id="ARBA00022692"/>
    </source>
</evidence>
<evidence type="ECO:0000256" key="1">
    <source>
        <dbReference type="ARBA" id="ARBA00004127"/>
    </source>
</evidence>
<dbReference type="Gene3D" id="1.20.120.1630">
    <property type="match status" value="1"/>
</dbReference>
<gene>
    <name evidence="6" type="ORF">L1I30_07110</name>
</gene>
<evidence type="ECO:0000256" key="5">
    <source>
        <dbReference type="SAM" id="Phobius"/>
    </source>
</evidence>
<evidence type="ECO:0000313" key="6">
    <source>
        <dbReference type="EMBL" id="MCF4101428.1"/>
    </source>
</evidence>
<feature type="transmembrane region" description="Helical" evidence="5">
    <location>
        <begin position="35"/>
        <end position="56"/>
    </location>
</feature>
<keyword evidence="2 5" id="KW-0812">Transmembrane</keyword>
<keyword evidence="4 5" id="KW-0472">Membrane</keyword>
<dbReference type="RefSeq" id="WP_236133574.1">
    <property type="nucleotide sequence ID" value="NZ_JAKGTH010000007.1"/>
</dbReference>
<accession>A0ABS9EF56</accession>
<evidence type="ECO:0000313" key="7">
    <source>
        <dbReference type="Proteomes" id="UP001179363"/>
    </source>
</evidence>
<dbReference type="PANTHER" id="PTHR43847:SF1">
    <property type="entry name" value="BLL3993 PROTEIN"/>
    <property type="match status" value="1"/>
</dbReference>
<name>A0ABS9EF56_9FLAO</name>
<dbReference type="EMBL" id="JAKGTH010000007">
    <property type="protein sequence ID" value="MCF4101428.1"/>
    <property type="molecule type" value="Genomic_DNA"/>
</dbReference>
<keyword evidence="3 5" id="KW-1133">Transmembrane helix</keyword>
<organism evidence="6 7">
    <name type="scientific">Gillisia lutea</name>
    <dbReference type="NCBI Taxonomy" id="2909668"/>
    <lineage>
        <taxon>Bacteria</taxon>
        <taxon>Pseudomonadati</taxon>
        <taxon>Bacteroidota</taxon>
        <taxon>Flavobacteriia</taxon>
        <taxon>Flavobacteriales</taxon>
        <taxon>Flavobacteriaceae</taxon>
        <taxon>Gillisia</taxon>
    </lineage>
</organism>
<dbReference type="Proteomes" id="UP001179363">
    <property type="component" value="Unassembled WGS sequence"/>
</dbReference>
<protein>
    <submittedName>
        <fullName evidence="6">Isoprenylcysteine carboxylmethyltransferase family protein</fullName>
    </submittedName>
</protein>
<comment type="subcellular location">
    <subcellularLocation>
        <location evidence="1">Endomembrane system</location>
        <topology evidence="1">Multi-pass membrane protein</topology>
    </subcellularLocation>
</comment>
<dbReference type="PANTHER" id="PTHR43847">
    <property type="entry name" value="BLL3993 PROTEIN"/>
    <property type="match status" value="1"/>
</dbReference>
<proteinExistence type="predicted"/>